<dbReference type="AlphaFoldDB" id="A0A0F9WEJ8"/>
<accession>A0A0F9WEJ8</accession>
<name>A0A0F9WEJ8_9MICR</name>
<dbReference type="GeneID" id="36318638"/>
<reference evidence="1 2" key="1">
    <citation type="journal article" date="2015" name="Environ. Microbiol.">
        <title>Genome analyses suggest the presence of polyploidy and recent human-driven expansions in eight global populations of the honeybee pathogen Nosema ceranae.</title>
        <authorList>
            <person name="Pelin A."/>
            <person name="Selman M."/>
            <person name="Aris-Brosou S."/>
            <person name="Farinelli L."/>
            <person name="Corradi N."/>
        </authorList>
    </citation>
    <scope>NUCLEOTIDE SEQUENCE [LARGE SCALE GENOMIC DNA]</scope>
    <source>
        <strain evidence="1 2">PA08 1199</strain>
    </source>
</reference>
<dbReference type="VEuPathDB" id="MicrosporidiaDB:AAJ76_1100010265"/>
<comment type="caution">
    <text evidence="1">The sequence shown here is derived from an EMBL/GenBank/DDBJ whole genome shotgun (WGS) entry which is preliminary data.</text>
</comment>
<organism evidence="1 2">
    <name type="scientific">Vairimorpha ceranae</name>
    <dbReference type="NCBI Taxonomy" id="40302"/>
    <lineage>
        <taxon>Eukaryota</taxon>
        <taxon>Fungi</taxon>
        <taxon>Fungi incertae sedis</taxon>
        <taxon>Microsporidia</taxon>
        <taxon>Nosematidae</taxon>
        <taxon>Vairimorpha</taxon>
    </lineage>
</organism>
<dbReference type="Proteomes" id="UP000034350">
    <property type="component" value="Unassembled WGS sequence"/>
</dbReference>
<protein>
    <submittedName>
        <fullName evidence="1">Uncharacterized protein</fullName>
    </submittedName>
</protein>
<evidence type="ECO:0000313" key="2">
    <source>
        <dbReference type="Proteomes" id="UP000034350"/>
    </source>
</evidence>
<dbReference type="EMBL" id="JPQZ01000011">
    <property type="protein sequence ID" value="KKO75811.1"/>
    <property type="molecule type" value="Genomic_DNA"/>
</dbReference>
<dbReference type="RefSeq" id="XP_024331553.1">
    <property type="nucleotide sequence ID" value="XM_024473741.1"/>
</dbReference>
<proteinExistence type="predicted"/>
<keyword evidence="2" id="KW-1185">Reference proteome</keyword>
<evidence type="ECO:0000313" key="1">
    <source>
        <dbReference type="EMBL" id="KKO75811.1"/>
    </source>
</evidence>
<sequence length="43" mass="5273">MVEKYFEDEVYSRRHDILKDGSIQAVNSVKYTNFYLFIDFPFF</sequence>
<gene>
    <name evidence="1" type="ORF">AAJ76_1100010265</name>
</gene>